<evidence type="ECO:0000256" key="1">
    <source>
        <dbReference type="SAM" id="SignalP"/>
    </source>
</evidence>
<keyword evidence="3" id="KW-1185">Reference proteome</keyword>
<dbReference type="InterPro" id="IPR038656">
    <property type="entry name" value="Peptidase_G1_sf"/>
</dbReference>
<proteinExistence type="predicted"/>
<dbReference type="Gene3D" id="2.60.120.700">
    <property type="entry name" value="Peptidase G1"/>
    <property type="match status" value="1"/>
</dbReference>
<keyword evidence="1" id="KW-0732">Signal</keyword>
<comment type="caution">
    <text evidence="2">The sequence shown here is derived from an EMBL/GenBank/DDBJ whole genome shotgun (WGS) entry which is preliminary data.</text>
</comment>
<evidence type="ECO:0000313" key="2">
    <source>
        <dbReference type="EMBL" id="GAX50028.1"/>
    </source>
</evidence>
<dbReference type="InterPro" id="IPR013320">
    <property type="entry name" value="ConA-like_dom_sf"/>
</dbReference>
<gene>
    <name evidence="2" type="ORF">SO3561_01521</name>
</gene>
<feature type="chain" id="PRO_5013372607" evidence="1">
    <location>
        <begin position="16"/>
        <end position="349"/>
    </location>
</feature>
<dbReference type="AlphaFoldDB" id="A0A250V782"/>
<dbReference type="SUPFAM" id="SSF49899">
    <property type="entry name" value="Concanavalin A-like lectins/glucanases"/>
    <property type="match status" value="1"/>
</dbReference>
<accession>A0A250V782</accession>
<dbReference type="Pfam" id="PF01828">
    <property type="entry name" value="Peptidase_A4"/>
    <property type="match status" value="1"/>
</dbReference>
<sequence>MVVAAAAFVATPANAAPGADSAPAKGCRTLSATQTRLVGADGKTVSASAAQAVRAAAGKELTYRLPGGATMTTIVPPQGFRPQTAPPAAARAYGFDAPNNAKALAAWRAKYNGYRETIPSVPCLGPSGRSALRFAYSSNWGGYVATGHSNYNEVYDDQNIPTYSASCGSNSTAVAAPWIGVGGWHTGKLIQQGFVSGSSTTATQGASLWYEYLNPAHPNPPVYIGHTTKTGHVISQYMTYSSGKVVFHWYDRTAGSGWTPVTVSGLSSYYDGTTADYITERPLGFKLRKFSRQTLSAAGARYGSTSKNLFALPTTEVKLTTNGAASGAAMFTDTRSSSTAFYQTWKRCS</sequence>
<dbReference type="InterPro" id="IPR000250">
    <property type="entry name" value="Peptidase_G1"/>
</dbReference>
<protein>
    <submittedName>
        <fullName evidence="2">Uncharacterized protein</fullName>
    </submittedName>
</protein>
<dbReference type="GO" id="GO:0006508">
    <property type="term" value="P:proteolysis"/>
    <property type="evidence" value="ECO:0007669"/>
    <property type="project" value="InterPro"/>
</dbReference>
<dbReference type="Proteomes" id="UP000217446">
    <property type="component" value="Unassembled WGS sequence"/>
</dbReference>
<evidence type="ECO:0000313" key="3">
    <source>
        <dbReference type="Proteomes" id="UP000217446"/>
    </source>
</evidence>
<reference evidence="3" key="1">
    <citation type="submission" date="2017-05" db="EMBL/GenBank/DDBJ databases">
        <title>Streptomyces olivochromogenes NBRC 3561 whole genome shotgun sequence.</title>
        <authorList>
            <person name="Dohra H."/>
            <person name="Kodani S."/>
        </authorList>
    </citation>
    <scope>NUCLEOTIDE SEQUENCE [LARGE SCALE GENOMIC DNA]</scope>
    <source>
        <strain evidence="3">NBRC 3561</strain>
    </source>
</reference>
<dbReference type="GO" id="GO:0070007">
    <property type="term" value="F:glutamic-type endopeptidase activity"/>
    <property type="evidence" value="ECO:0007669"/>
    <property type="project" value="InterPro"/>
</dbReference>
<feature type="signal peptide" evidence="1">
    <location>
        <begin position="1"/>
        <end position="15"/>
    </location>
</feature>
<organism evidence="2 3">
    <name type="scientific">Streptomyces olivochromogenes</name>
    <dbReference type="NCBI Taxonomy" id="1963"/>
    <lineage>
        <taxon>Bacteria</taxon>
        <taxon>Bacillati</taxon>
        <taxon>Actinomycetota</taxon>
        <taxon>Actinomycetes</taxon>
        <taxon>Kitasatosporales</taxon>
        <taxon>Streptomycetaceae</taxon>
        <taxon>Streptomyces</taxon>
    </lineage>
</organism>
<dbReference type="EMBL" id="BDQI01000002">
    <property type="protein sequence ID" value="GAX50028.1"/>
    <property type="molecule type" value="Genomic_DNA"/>
</dbReference>
<name>A0A250V782_STROL</name>